<dbReference type="OrthoDB" id="2501483at2759"/>
<dbReference type="AlphaFoldDB" id="A0A067SSE9"/>
<keyword evidence="4" id="KW-1185">Reference proteome</keyword>
<sequence length="555" mass="63564">MLSLYSQSPDVLPDRLPIHVHEFLQICLKPIDDNDLKLTWEILKLVAWDQKYDYLVAQKLAHKYLQLFLDHRHCRGIGKPCILSTYYVHAKSSQRTYYKEVTKFLQIATHVFISSRTCELFSTMMVTAWTSATNCARIYNKGLAVNLFTPLLPASFKKSFKLDVEDIWTALFTYWLLEDCKTMDTMLQVNHNAPSEFQRLLPSLQARNARISGTGQAEWNHVCDQCCWVETLPDGQLSEVRGTTISANRVGAPSISTIHDCTEPLESVKDHFCAKHKHHAKECAVVACHQEVEPGYKTCALPDHRKHQLACLKVMQPADSLSASQDVNEVTQTADGETEVIPAENCNRKPDIGNRKLRARFGRRRTHNEQLCVASCGVIVGRATFFGSEALNSVRTFLMRLFPTKKSLPGVIWYDNNCKMREMLNNDTDPHLKGYFDDIALPVDVFHFKCKHKESDVNCNMYCNPYRWEELRTADGKWRFNSSAAEQGNGWFGGYQSIVREMQVDRYNFFLDEMIARRNQLIVADLKAKLHAPHYIPRHVLLSSSDSDFVPRSMA</sequence>
<reference evidence="4" key="1">
    <citation type="journal article" date="2014" name="Proc. Natl. Acad. Sci. U.S.A.">
        <title>Extensive sampling of basidiomycete genomes demonstrates inadequacy of the white-rot/brown-rot paradigm for wood decay fungi.</title>
        <authorList>
            <person name="Riley R."/>
            <person name="Salamov A.A."/>
            <person name="Brown D.W."/>
            <person name="Nagy L.G."/>
            <person name="Floudas D."/>
            <person name="Held B.W."/>
            <person name="Levasseur A."/>
            <person name="Lombard V."/>
            <person name="Morin E."/>
            <person name="Otillar R."/>
            <person name="Lindquist E.A."/>
            <person name="Sun H."/>
            <person name="LaButti K.M."/>
            <person name="Schmutz J."/>
            <person name="Jabbour D."/>
            <person name="Luo H."/>
            <person name="Baker S.E."/>
            <person name="Pisabarro A.G."/>
            <person name="Walton J.D."/>
            <person name="Blanchette R.A."/>
            <person name="Henrissat B."/>
            <person name="Martin F."/>
            <person name="Cullen D."/>
            <person name="Hibbett D.S."/>
            <person name="Grigoriev I.V."/>
        </authorList>
    </citation>
    <scope>NUCLEOTIDE SEQUENCE [LARGE SCALE GENOMIC DNA]</scope>
    <source>
        <strain evidence="4">CBS 339.88</strain>
    </source>
</reference>
<proteinExistence type="predicted"/>
<evidence type="ECO:0000259" key="2">
    <source>
        <dbReference type="Pfam" id="PF18721"/>
    </source>
</evidence>
<dbReference type="Pfam" id="PF18721">
    <property type="entry name" value="CxC6"/>
    <property type="match status" value="1"/>
</dbReference>
<dbReference type="Pfam" id="PF18718">
    <property type="entry name" value="CxC5"/>
    <property type="match status" value="1"/>
</dbReference>
<feature type="domain" description="CxC6 like cysteine cluster associated with KDZ" evidence="2">
    <location>
        <begin position="255"/>
        <end position="307"/>
    </location>
</feature>
<evidence type="ECO:0000313" key="3">
    <source>
        <dbReference type="EMBL" id="KDR70609.1"/>
    </source>
</evidence>
<dbReference type="STRING" id="685588.A0A067SSE9"/>
<dbReference type="InterPro" id="IPR040898">
    <property type="entry name" value="CxC6"/>
</dbReference>
<accession>A0A067SSE9</accession>
<evidence type="ECO:0008006" key="5">
    <source>
        <dbReference type="Google" id="ProtNLM"/>
    </source>
</evidence>
<dbReference type="EMBL" id="KL142396">
    <property type="protein sequence ID" value="KDR70609.1"/>
    <property type="molecule type" value="Genomic_DNA"/>
</dbReference>
<evidence type="ECO:0000259" key="1">
    <source>
        <dbReference type="Pfam" id="PF18718"/>
    </source>
</evidence>
<feature type="domain" description="CxC5 like cysteine cluster associated with KDZ" evidence="1">
    <location>
        <begin position="85"/>
        <end position="141"/>
    </location>
</feature>
<name>A0A067SSE9_GALM3</name>
<dbReference type="HOGENOM" id="CLU_004966_4_0_1"/>
<gene>
    <name evidence="3" type="ORF">GALMADRAFT_76032</name>
</gene>
<evidence type="ECO:0000313" key="4">
    <source>
        <dbReference type="Proteomes" id="UP000027222"/>
    </source>
</evidence>
<organism evidence="3 4">
    <name type="scientific">Galerina marginata (strain CBS 339.88)</name>
    <dbReference type="NCBI Taxonomy" id="685588"/>
    <lineage>
        <taxon>Eukaryota</taxon>
        <taxon>Fungi</taxon>
        <taxon>Dikarya</taxon>
        <taxon>Basidiomycota</taxon>
        <taxon>Agaricomycotina</taxon>
        <taxon>Agaricomycetes</taxon>
        <taxon>Agaricomycetidae</taxon>
        <taxon>Agaricales</taxon>
        <taxon>Agaricineae</taxon>
        <taxon>Strophariaceae</taxon>
        <taxon>Galerina</taxon>
    </lineage>
</organism>
<dbReference type="Proteomes" id="UP000027222">
    <property type="component" value="Unassembled WGS sequence"/>
</dbReference>
<dbReference type="InterPro" id="IPR041539">
    <property type="entry name" value="CxC5"/>
</dbReference>
<protein>
    <recommendedName>
        <fullName evidence="5">CxC6 like cysteine cluster associated with KDZ domain-containing protein</fullName>
    </recommendedName>
</protein>